<reference evidence="1 2" key="1">
    <citation type="submission" date="2019-09" db="EMBL/GenBank/DDBJ databases">
        <title>Genomes of Cryomorphaceae.</title>
        <authorList>
            <person name="Bowman J.P."/>
        </authorList>
    </citation>
    <scope>NUCLEOTIDE SEQUENCE [LARGE SCALE GENOMIC DNA]</scope>
    <source>
        <strain evidence="1 2">KCTC 52047</strain>
    </source>
</reference>
<accession>A0A6N6M7M0</accession>
<gene>
    <name evidence="1" type="ORF">F3059_08515</name>
</gene>
<sequence>MEKTDQQIEAFFDSEGDSPLSACLNELETLPSTAHMSKAFCVLSAFDLLAQFYRGELKKGQSAKRLKKYWDKYTNLNNSQLELLYQFRNAVIHSFGQHAFDKRTKREFRFLIDNGQSPTITSKTKTVVTVNMEKLEELLGLSISAYREDLTDKKRLRENFYTVYRRIGILFDSGPNSGATEE</sequence>
<name>A0A6N6M7M0_9FLAO</name>
<dbReference type="EMBL" id="WACR01000006">
    <property type="protein sequence ID" value="KAB1064066.1"/>
    <property type="molecule type" value="Genomic_DNA"/>
</dbReference>
<keyword evidence="2" id="KW-1185">Reference proteome</keyword>
<protein>
    <submittedName>
        <fullName evidence="1">Uncharacterized protein</fullName>
    </submittedName>
</protein>
<proteinExistence type="predicted"/>
<organism evidence="1 2">
    <name type="scientific">Salibacter halophilus</name>
    <dbReference type="NCBI Taxonomy" id="1803916"/>
    <lineage>
        <taxon>Bacteria</taxon>
        <taxon>Pseudomonadati</taxon>
        <taxon>Bacteroidota</taxon>
        <taxon>Flavobacteriia</taxon>
        <taxon>Flavobacteriales</taxon>
        <taxon>Salibacteraceae</taxon>
        <taxon>Salibacter</taxon>
    </lineage>
</organism>
<evidence type="ECO:0000313" key="2">
    <source>
        <dbReference type="Proteomes" id="UP000435357"/>
    </source>
</evidence>
<dbReference type="RefSeq" id="WP_151168203.1">
    <property type="nucleotide sequence ID" value="NZ_WACR01000006.1"/>
</dbReference>
<comment type="caution">
    <text evidence="1">The sequence shown here is derived from an EMBL/GenBank/DDBJ whole genome shotgun (WGS) entry which is preliminary data.</text>
</comment>
<dbReference type="Proteomes" id="UP000435357">
    <property type="component" value="Unassembled WGS sequence"/>
</dbReference>
<dbReference type="AlphaFoldDB" id="A0A6N6M7M0"/>
<evidence type="ECO:0000313" key="1">
    <source>
        <dbReference type="EMBL" id="KAB1064066.1"/>
    </source>
</evidence>